<name>A0ABY4EDS0_VITST</name>
<dbReference type="NCBIfam" id="TIGR02098">
    <property type="entry name" value="MJ0042_CXXC"/>
    <property type="match status" value="1"/>
</dbReference>
<organism evidence="3 4">
    <name type="scientific">Vitreoscilla stercoraria</name>
    <dbReference type="NCBI Taxonomy" id="61"/>
    <lineage>
        <taxon>Bacteria</taxon>
        <taxon>Pseudomonadati</taxon>
        <taxon>Pseudomonadota</taxon>
        <taxon>Betaproteobacteria</taxon>
        <taxon>Neisseriales</taxon>
        <taxon>Neisseriaceae</taxon>
        <taxon>Vitreoscilla</taxon>
    </lineage>
</organism>
<protein>
    <recommendedName>
        <fullName evidence="5">Zinc finger/thioredoxin putative domain-containing protein</fullName>
    </recommendedName>
</protein>
<keyword evidence="4" id="KW-1185">Reference proteome</keyword>
<proteinExistence type="predicted"/>
<evidence type="ECO:0000313" key="4">
    <source>
        <dbReference type="Proteomes" id="UP000832034"/>
    </source>
</evidence>
<keyword evidence="2" id="KW-0812">Transmembrane</keyword>
<feature type="compositionally biased region" description="Polar residues" evidence="1">
    <location>
        <begin position="80"/>
        <end position="101"/>
    </location>
</feature>
<dbReference type="RefSeq" id="WP_019958893.1">
    <property type="nucleotide sequence ID" value="NZ_CP091512.1"/>
</dbReference>
<dbReference type="EMBL" id="CP091512">
    <property type="protein sequence ID" value="UOO93441.1"/>
    <property type="molecule type" value="Genomic_DNA"/>
</dbReference>
<dbReference type="Proteomes" id="UP000832034">
    <property type="component" value="Chromosome"/>
</dbReference>
<keyword evidence="2" id="KW-1133">Transmembrane helix</keyword>
<evidence type="ECO:0000313" key="3">
    <source>
        <dbReference type="EMBL" id="UOO93441.1"/>
    </source>
</evidence>
<evidence type="ECO:0000256" key="2">
    <source>
        <dbReference type="SAM" id="Phobius"/>
    </source>
</evidence>
<keyword evidence="2" id="KW-0472">Membrane</keyword>
<reference evidence="3" key="2">
    <citation type="journal article" date="2022" name="Res Sq">
        <title>Evolution of multicellular longitudinally dividing oral cavity symbionts (Neisseriaceae).</title>
        <authorList>
            <person name="Nyongesa S."/>
            <person name="Weber P."/>
            <person name="Bernet E."/>
            <person name="Pullido F."/>
            <person name="Nieckarz M."/>
            <person name="Delaby M."/>
            <person name="Nieves C."/>
            <person name="Viehboeck T."/>
            <person name="Krause N."/>
            <person name="Rivera-Millot A."/>
            <person name="Nakamura A."/>
            <person name="Vischer N."/>
            <person name="VanNieuwenhze M."/>
            <person name="Brun Y."/>
            <person name="Cava F."/>
            <person name="Bulgheresi S."/>
            <person name="Veyrier F."/>
        </authorList>
    </citation>
    <scope>NUCLEOTIDE SEQUENCE</scope>
    <source>
        <strain evidence="3">SAG 1488-6</strain>
    </source>
</reference>
<feature type="compositionally biased region" description="Polar residues" evidence="1">
    <location>
        <begin position="61"/>
        <end position="72"/>
    </location>
</feature>
<feature type="region of interest" description="Disordered" evidence="1">
    <location>
        <begin position="61"/>
        <end position="104"/>
    </location>
</feature>
<evidence type="ECO:0000256" key="1">
    <source>
        <dbReference type="SAM" id="MobiDB-lite"/>
    </source>
</evidence>
<feature type="region of interest" description="Disordered" evidence="1">
    <location>
        <begin position="216"/>
        <end position="235"/>
    </location>
</feature>
<gene>
    <name evidence="3" type="ORF">LVJ81_05270</name>
</gene>
<reference evidence="3" key="1">
    <citation type="submission" date="2021-12" db="EMBL/GenBank/DDBJ databases">
        <authorList>
            <person name="Veyrier F.J."/>
        </authorList>
    </citation>
    <scope>NUCLEOTIDE SEQUENCE</scope>
    <source>
        <strain evidence="3">SAG 1488-6</strain>
    </source>
</reference>
<evidence type="ECO:0008006" key="5">
    <source>
        <dbReference type="Google" id="ProtNLM"/>
    </source>
</evidence>
<sequence>MTNPSEVMYHAQCPNCATVRKISLLQLQENKGLVACRRCDKSYPARGHLLSLEQLDQLMSQASNKSSISSTPPAEEHTQTKITPTSMPISSNPSNTASPPQNAEPAPVVMEHVFVGVIDDVEPVKPAKSMGLLAKLLSRKNTKQNPDISIHTDEMVIDNGNSNTGADGFSASKANLHADDAKPLETAPSQQPSSSDIASETVDDFDIENLDLSHVNALESSAPKKSYTTDSQKNTADKITHHTNDQQNDDYITPILPNSSKIDELLVREASERPNYTLKETEVMAPEYDANRQWFTEMFQTMQQMQNTQLEPVNTETKPENDAAAQDMIQTAKRMNDSGNSNTVTMRLPENSMLVFTLEDNGTTQSMLELPRAEPQAHNQTSVIHTVEVTNQQNEHTMWTVANIVAILVLIIQMFYYFLLLTP</sequence>
<feature type="transmembrane region" description="Helical" evidence="2">
    <location>
        <begin position="398"/>
        <end position="419"/>
    </location>
</feature>
<dbReference type="InterPro" id="IPR011723">
    <property type="entry name" value="Znf/thioredoxin_put"/>
</dbReference>
<accession>A0ABY4EDS0</accession>